<dbReference type="AlphaFoldDB" id="A0A1W9ZBR0"/>
<dbReference type="Proteomes" id="UP000192284">
    <property type="component" value="Unassembled WGS sequence"/>
</dbReference>
<comment type="caution">
    <text evidence="1">The sequence shown here is derived from an EMBL/GenBank/DDBJ whole genome shotgun (WGS) entry which is preliminary data.</text>
</comment>
<sequence>MVSESPVGQFAGARVGQPAVVFFDRALFAVVVAGEGDSVSPLDGSVAPVGRWRRARGFSALPEEVHPRWVPSSRG</sequence>
<name>A0A1W9ZBR0_MYCAN</name>
<gene>
    <name evidence="1" type="ORF">BST12_26095</name>
</gene>
<reference evidence="1 2" key="1">
    <citation type="submission" date="2017-02" db="EMBL/GenBank/DDBJ databases">
        <title>The new phylogeny of genus Mycobacterium.</title>
        <authorList>
            <person name="Tortoli E."/>
            <person name="Trovato A."/>
            <person name="Cirillo D.M."/>
        </authorList>
    </citation>
    <scope>NUCLEOTIDE SEQUENCE [LARGE SCALE GENOMIC DNA]</scope>
    <source>
        <strain evidence="1 2">DSM 45057</strain>
    </source>
</reference>
<organism evidence="1 2">
    <name type="scientific">Mycobacterium angelicum</name>
    <dbReference type="NCBI Taxonomy" id="470074"/>
    <lineage>
        <taxon>Bacteria</taxon>
        <taxon>Bacillati</taxon>
        <taxon>Actinomycetota</taxon>
        <taxon>Actinomycetes</taxon>
        <taxon>Mycobacteriales</taxon>
        <taxon>Mycobacteriaceae</taxon>
        <taxon>Mycobacterium</taxon>
    </lineage>
</organism>
<keyword evidence="2" id="KW-1185">Reference proteome</keyword>
<protein>
    <submittedName>
        <fullName evidence="1">Uncharacterized protein</fullName>
    </submittedName>
</protein>
<evidence type="ECO:0000313" key="1">
    <source>
        <dbReference type="EMBL" id="ORA11164.1"/>
    </source>
</evidence>
<proteinExistence type="predicted"/>
<dbReference type="EMBL" id="MVHE01000084">
    <property type="protein sequence ID" value="ORA11164.1"/>
    <property type="molecule type" value="Genomic_DNA"/>
</dbReference>
<evidence type="ECO:0000313" key="2">
    <source>
        <dbReference type="Proteomes" id="UP000192284"/>
    </source>
</evidence>
<accession>A0A1W9ZBR0</accession>